<feature type="transmembrane region" description="Helical" evidence="1">
    <location>
        <begin position="73"/>
        <end position="91"/>
    </location>
</feature>
<dbReference type="AlphaFoldDB" id="A0A0F9VS88"/>
<evidence type="ECO:0008006" key="3">
    <source>
        <dbReference type="Google" id="ProtNLM"/>
    </source>
</evidence>
<gene>
    <name evidence="2" type="ORF">LCGC14_0449250</name>
</gene>
<keyword evidence="1" id="KW-0812">Transmembrane</keyword>
<organism evidence="2">
    <name type="scientific">marine sediment metagenome</name>
    <dbReference type="NCBI Taxonomy" id="412755"/>
    <lineage>
        <taxon>unclassified sequences</taxon>
        <taxon>metagenomes</taxon>
        <taxon>ecological metagenomes</taxon>
    </lineage>
</organism>
<proteinExistence type="predicted"/>
<sequence length="102" mass="11099">MNLKIVVTLAVLVVFGAFSLVAMSEVGYLGIWLGGVSGWGQAQILADLIVACLLLMVWIVLDARRLGLNPWPFVLITLLAGSFGPLLYLLLRFMKKPQALVT</sequence>
<comment type="caution">
    <text evidence="2">The sequence shown here is derived from an EMBL/GenBank/DDBJ whole genome shotgun (WGS) entry which is preliminary data.</text>
</comment>
<feature type="transmembrane region" description="Helical" evidence="1">
    <location>
        <begin position="6"/>
        <end position="32"/>
    </location>
</feature>
<feature type="transmembrane region" description="Helical" evidence="1">
    <location>
        <begin position="44"/>
        <end position="61"/>
    </location>
</feature>
<protein>
    <recommendedName>
        <fullName evidence="3">DUF2834 domain-containing protein</fullName>
    </recommendedName>
</protein>
<name>A0A0F9VS88_9ZZZZ</name>
<reference evidence="2" key="1">
    <citation type="journal article" date="2015" name="Nature">
        <title>Complex archaea that bridge the gap between prokaryotes and eukaryotes.</title>
        <authorList>
            <person name="Spang A."/>
            <person name="Saw J.H."/>
            <person name="Jorgensen S.L."/>
            <person name="Zaremba-Niedzwiedzka K."/>
            <person name="Martijn J."/>
            <person name="Lind A.E."/>
            <person name="van Eijk R."/>
            <person name="Schleper C."/>
            <person name="Guy L."/>
            <person name="Ettema T.J."/>
        </authorList>
    </citation>
    <scope>NUCLEOTIDE SEQUENCE</scope>
</reference>
<evidence type="ECO:0000313" key="2">
    <source>
        <dbReference type="EMBL" id="KKN68638.1"/>
    </source>
</evidence>
<keyword evidence="1" id="KW-1133">Transmembrane helix</keyword>
<accession>A0A0F9VS88</accession>
<dbReference type="EMBL" id="LAZR01000443">
    <property type="protein sequence ID" value="KKN68638.1"/>
    <property type="molecule type" value="Genomic_DNA"/>
</dbReference>
<keyword evidence="1" id="KW-0472">Membrane</keyword>
<evidence type="ECO:0000256" key="1">
    <source>
        <dbReference type="SAM" id="Phobius"/>
    </source>
</evidence>